<dbReference type="Pfam" id="PF11951">
    <property type="entry name" value="Fungal_trans_2"/>
    <property type="match status" value="1"/>
</dbReference>
<keyword evidence="4 8" id="KW-0812">Transmembrane</keyword>
<keyword evidence="3" id="KW-0813">Transport</keyword>
<dbReference type="Proteomes" id="UP000248423">
    <property type="component" value="Unassembled WGS sequence"/>
</dbReference>
<dbReference type="Gene3D" id="1.20.1250.20">
    <property type="entry name" value="MFS general substrate transporter like domains"/>
    <property type="match status" value="1"/>
</dbReference>
<comment type="similarity">
    <text evidence="2">Belongs to the major facilitator superfamily. Sugar transporter (TC 2.A.1.1) family.</text>
</comment>
<protein>
    <submittedName>
        <fullName evidence="10">MFS sugar transporter</fullName>
    </submittedName>
</protein>
<dbReference type="Pfam" id="PF00083">
    <property type="entry name" value="Sugar_tr"/>
    <property type="match status" value="1"/>
</dbReference>
<proteinExistence type="inferred from homology"/>
<dbReference type="InterPro" id="IPR020846">
    <property type="entry name" value="MFS_dom"/>
</dbReference>
<comment type="subcellular location">
    <subcellularLocation>
        <location evidence="1">Membrane</location>
        <topology evidence="1">Multi-pass membrane protein</topology>
    </subcellularLocation>
</comment>
<feature type="compositionally biased region" description="Polar residues" evidence="7">
    <location>
        <begin position="525"/>
        <end position="536"/>
    </location>
</feature>
<dbReference type="FunFam" id="1.20.1250.20:FF:000061">
    <property type="entry name" value="MFS sugar transporter"/>
    <property type="match status" value="1"/>
</dbReference>
<evidence type="ECO:0000256" key="8">
    <source>
        <dbReference type="SAM" id="Phobius"/>
    </source>
</evidence>
<feature type="transmembrane region" description="Helical" evidence="8">
    <location>
        <begin position="178"/>
        <end position="200"/>
    </location>
</feature>
<dbReference type="SUPFAM" id="SSF103473">
    <property type="entry name" value="MFS general substrate transporter"/>
    <property type="match status" value="1"/>
</dbReference>
<evidence type="ECO:0000256" key="7">
    <source>
        <dbReference type="SAM" id="MobiDB-lite"/>
    </source>
</evidence>
<dbReference type="InterPro" id="IPR021858">
    <property type="entry name" value="Fun_TF"/>
</dbReference>
<feature type="region of interest" description="Disordered" evidence="7">
    <location>
        <begin position="476"/>
        <end position="594"/>
    </location>
</feature>
<evidence type="ECO:0000256" key="5">
    <source>
        <dbReference type="ARBA" id="ARBA00022989"/>
    </source>
</evidence>
<feature type="domain" description="Major facilitator superfamily (MFS) profile" evidence="9">
    <location>
        <begin position="13"/>
        <end position="484"/>
    </location>
</feature>
<evidence type="ECO:0000313" key="10">
    <source>
        <dbReference type="EMBL" id="PYI03427.1"/>
    </source>
</evidence>
<dbReference type="STRING" id="1448318.A0A319E0C2"/>
<dbReference type="OrthoDB" id="415590at2759"/>
<evidence type="ECO:0000259" key="9">
    <source>
        <dbReference type="PROSITE" id="PS50850"/>
    </source>
</evidence>
<evidence type="ECO:0000256" key="4">
    <source>
        <dbReference type="ARBA" id="ARBA00022692"/>
    </source>
</evidence>
<feature type="transmembrane region" description="Helical" evidence="8">
    <location>
        <begin position="148"/>
        <end position="166"/>
    </location>
</feature>
<reference evidence="10 11" key="1">
    <citation type="submission" date="2018-02" db="EMBL/GenBank/DDBJ databases">
        <title>The genomes of Aspergillus section Nigri reveals drivers in fungal speciation.</title>
        <authorList>
            <consortium name="DOE Joint Genome Institute"/>
            <person name="Vesth T.C."/>
            <person name="Nybo J."/>
            <person name="Theobald S."/>
            <person name="Brandl J."/>
            <person name="Frisvad J.C."/>
            <person name="Nielsen K.F."/>
            <person name="Lyhne E.K."/>
            <person name="Kogle M.E."/>
            <person name="Kuo A."/>
            <person name="Riley R."/>
            <person name="Clum A."/>
            <person name="Nolan M."/>
            <person name="Lipzen A."/>
            <person name="Salamov A."/>
            <person name="Henrissat B."/>
            <person name="Wiebenga A."/>
            <person name="De vries R.P."/>
            <person name="Grigoriev I.V."/>
            <person name="Mortensen U.H."/>
            <person name="Andersen M.R."/>
            <person name="Baker S.E."/>
        </authorList>
    </citation>
    <scope>NUCLEOTIDE SEQUENCE [LARGE SCALE GENOMIC DNA]</scope>
    <source>
        <strain evidence="10 11">CBS 121057</strain>
    </source>
</reference>
<dbReference type="AlphaFoldDB" id="A0A319E0C2"/>
<keyword evidence="10" id="KW-0762">Sugar transport</keyword>
<evidence type="ECO:0000256" key="1">
    <source>
        <dbReference type="ARBA" id="ARBA00004141"/>
    </source>
</evidence>
<organism evidence="10 11">
    <name type="scientific">Aspergillus sclerotiicarbonarius (strain CBS 121057 / IBT 28362)</name>
    <dbReference type="NCBI Taxonomy" id="1448318"/>
    <lineage>
        <taxon>Eukaryota</taxon>
        <taxon>Fungi</taxon>
        <taxon>Dikarya</taxon>
        <taxon>Ascomycota</taxon>
        <taxon>Pezizomycotina</taxon>
        <taxon>Eurotiomycetes</taxon>
        <taxon>Eurotiomycetidae</taxon>
        <taxon>Eurotiales</taxon>
        <taxon>Aspergillaceae</taxon>
        <taxon>Aspergillus</taxon>
        <taxon>Aspergillus subgen. Circumdati</taxon>
    </lineage>
</organism>
<keyword evidence="5 8" id="KW-1133">Transmembrane helix</keyword>
<gene>
    <name evidence="10" type="ORF">BO78DRAFT_375284</name>
</gene>
<feature type="transmembrane region" description="Helical" evidence="8">
    <location>
        <begin position="9"/>
        <end position="26"/>
    </location>
</feature>
<evidence type="ECO:0000313" key="11">
    <source>
        <dbReference type="Proteomes" id="UP000248423"/>
    </source>
</evidence>
<name>A0A319E0C2_ASPSB</name>
<evidence type="ECO:0000256" key="3">
    <source>
        <dbReference type="ARBA" id="ARBA00022448"/>
    </source>
</evidence>
<dbReference type="InterPro" id="IPR050360">
    <property type="entry name" value="MFS_Sugar_Transporters"/>
</dbReference>
<dbReference type="PANTHER" id="PTHR48022">
    <property type="entry name" value="PLASTIDIC GLUCOSE TRANSPORTER 4"/>
    <property type="match status" value="1"/>
</dbReference>
<accession>A0A319E0C2</accession>
<feature type="transmembrane region" description="Helical" evidence="8">
    <location>
        <begin position="368"/>
        <end position="394"/>
    </location>
</feature>
<dbReference type="InterPro" id="IPR036259">
    <property type="entry name" value="MFS_trans_sf"/>
</dbReference>
<evidence type="ECO:0000256" key="6">
    <source>
        <dbReference type="ARBA" id="ARBA00023136"/>
    </source>
</evidence>
<dbReference type="CDD" id="cd12148">
    <property type="entry name" value="fungal_TF_MHR"/>
    <property type="match status" value="1"/>
</dbReference>
<dbReference type="InterPro" id="IPR005828">
    <property type="entry name" value="MFS_sugar_transport-like"/>
</dbReference>
<dbReference type="VEuPathDB" id="FungiDB:BO78DRAFT_375284"/>
<sequence length="1100" mass="121475">MTILVGKPLAWAITTTAGSGFLLFGYDQGVMSGLLTGTAFTRTFPEIDTTSTGHGSSSLQGTVTAIYEIGCFFGAIIALLVGERIGRRMCIIAGCIVLAIGAALQCSAYTIPHLIVGRIVAGIGNGLNTSTIPVWHSELSKAASRGKGLAIELCINIFGVMTAYWVDYGMSYVTNDAQFRFPIALQILFAIITLIGAFVLPESPRWLIAHGRHDEARHVIWAVQPNARMISEDDATVDADVTEITRAIAEEQQATQEGSFRLVFTNGKQKFFYRTLLGMGGQMMQQLSGVNLITYYNTVIFEDSVGMSHNLALLMAGFNGVAYFVSTFIPIWAIDRLGRRKLMLFAAAGQCACMAILAGTVYNGGHAAGVVATVMLFLFNFFFAVGLLAIPWLLPAEYAPLSIRTQAAALATATNWIFTFLVVEITPVSISNIGYRTYTYFAGDEIKPTCTGCKQRGDKCQWRMLGSFREANIKVLEPGHPSMNQTGVRTRKQSKFKILNVVPSQPTRRGRKESEPADERPSPSPSHEQNEVQAPSITEDVSPPAPDPHQAALSPCSNGLSPLSHEDFPAEGDLQSPHPTNKLPHIFPDEAPQPYLHSSPEFLVDELTALRNLAGNAGHFSGPDAYQPMTSPLFDHSVFSDPADLTNDVFVPGSAYEALHTALRNRQLWTARTEVPSRGSTPASVRDHGNVAAEDPHIHVDRRVQSRAGEFGLSPERENVLWQNYLNEICSWLDMFDNHRHFASTFPQMAKSAAHLRYSILALSARQMERQQNAKSQSESLSLYQEAIHLLLPELESKTTPVIASCVILCVLEMLSCNPKEWRRHLDGCAYLIQAAEINGFSGKEEQALFWCFARMDVCGGLISEEETIIPIHHWIPRDMSPTEASQLFLASNVYTFDTYANYTVFLCAQTLGVLFGVSQIPASCVSCHYLSSPREGDSYVQRWQRLLDNVEQWYENRPTAVPDGSVWQWSSYLGQPTVPCVRAASAATETEDGFAAATAEIGLMACEADMRYFRVQYTPPLWVAGKVMSHHSEHAAIIETLNRIERETGWATAWRVEDLKEFWGDEDEAEEMEENMRVDMEADMNLQTPPSIRGSIHSS</sequence>
<dbReference type="GO" id="GO:0016020">
    <property type="term" value="C:membrane"/>
    <property type="evidence" value="ECO:0007669"/>
    <property type="project" value="UniProtKB-SubCell"/>
</dbReference>
<feature type="transmembrane region" description="Helical" evidence="8">
    <location>
        <begin position="342"/>
        <end position="362"/>
    </location>
</feature>
<feature type="transmembrane region" description="Helical" evidence="8">
    <location>
        <begin position="117"/>
        <end position="136"/>
    </location>
</feature>
<dbReference type="EMBL" id="KZ826381">
    <property type="protein sequence ID" value="PYI03427.1"/>
    <property type="molecule type" value="Genomic_DNA"/>
</dbReference>
<dbReference type="PRINTS" id="PR00171">
    <property type="entry name" value="SUGRTRNSPORT"/>
</dbReference>
<dbReference type="GO" id="GO:0005351">
    <property type="term" value="F:carbohydrate:proton symporter activity"/>
    <property type="evidence" value="ECO:0007669"/>
    <property type="project" value="TreeGrafter"/>
</dbReference>
<feature type="transmembrane region" description="Helical" evidence="8">
    <location>
        <begin position="65"/>
        <end position="82"/>
    </location>
</feature>
<feature type="compositionally biased region" description="Basic and acidic residues" evidence="7">
    <location>
        <begin position="512"/>
        <end position="521"/>
    </location>
</feature>
<dbReference type="InterPro" id="IPR003663">
    <property type="entry name" value="Sugar/inositol_transpt"/>
</dbReference>
<feature type="transmembrane region" description="Helical" evidence="8">
    <location>
        <begin position="313"/>
        <end position="335"/>
    </location>
</feature>
<keyword evidence="6 8" id="KW-0472">Membrane</keyword>
<dbReference type="PROSITE" id="PS50850">
    <property type="entry name" value="MFS"/>
    <property type="match status" value="1"/>
</dbReference>
<keyword evidence="11" id="KW-1185">Reference proteome</keyword>
<dbReference type="PANTHER" id="PTHR48022:SF28">
    <property type="entry name" value="MAJOR FACILITATOR SUPERFAMILY (MFS) PROFILE DOMAIN-CONTAINING PROTEIN-RELATED"/>
    <property type="match status" value="1"/>
</dbReference>
<dbReference type="NCBIfam" id="TIGR00879">
    <property type="entry name" value="SP"/>
    <property type="match status" value="1"/>
</dbReference>
<evidence type="ECO:0000256" key="2">
    <source>
        <dbReference type="ARBA" id="ARBA00010992"/>
    </source>
</evidence>
<feature type="transmembrane region" description="Helical" evidence="8">
    <location>
        <begin position="89"/>
        <end position="111"/>
    </location>
</feature>